<evidence type="ECO:0000313" key="1">
    <source>
        <dbReference type="EMBL" id="RDW21047.1"/>
    </source>
</evidence>
<name>A0A3D8PZN9_9BACI</name>
<dbReference type="Proteomes" id="UP000257143">
    <property type="component" value="Unassembled WGS sequence"/>
</dbReference>
<gene>
    <name evidence="1" type="ORF">CWR48_04335</name>
</gene>
<proteinExistence type="predicted"/>
<accession>A0A3D8PZN9</accession>
<dbReference type="EMBL" id="PIOC01000005">
    <property type="protein sequence ID" value="RDW21047.1"/>
    <property type="molecule type" value="Genomic_DNA"/>
</dbReference>
<sequence>MSIPQNIKNLANSVRNAIYGKDVRESIAKSMEATGDTADVAKKTSEEQIERVDRIIANAGKDNTEIVDARGGEKLLGNRLNSIDQNMAQMASLSYVDAILASLGNGAPKEAFFSLP</sequence>
<organism evidence="1 2">
    <name type="scientific">Oceanobacillus arenosus</name>
    <dbReference type="NCBI Taxonomy" id="1229153"/>
    <lineage>
        <taxon>Bacteria</taxon>
        <taxon>Bacillati</taxon>
        <taxon>Bacillota</taxon>
        <taxon>Bacilli</taxon>
        <taxon>Bacillales</taxon>
        <taxon>Bacillaceae</taxon>
        <taxon>Oceanobacillus</taxon>
    </lineage>
</organism>
<keyword evidence="2" id="KW-1185">Reference proteome</keyword>
<protein>
    <submittedName>
        <fullName evidence="1">Uncharacterized protein</fullName>
    </submittedName>
</protein>
<comment type="caution">
    <text evidence="1">The sequence shown here is derived from an EMBL/GenBank/DDBJ whole genome shotgun (WGS) entry which is preliminary data.</text>
</comment>
<reference evidence="2" key="1">
    <citation type="submission" date="2017-11" db="EMBL/GenBank/DDBJ databases">
        <authorList>
            <person name="Zhu W."/>
        </authorList>
    </citation>
    <scope>NUCLEOTIDE SEQUENCE [LARGE SCALE GENOMIC DNA]</scope>
    <source>
        <strain evidence="2">CAU 1183</strain>
    </source>
</reference>
<dbReference type="AlphaFoldDB" id="A0A3D8PZN9"/>
<feature type="non-terminal residue" evidence="1">
    <location>
        <position position="116"/>
    </location>
</feature>
<evidence type="ECO:0000313" key="2">
    <source>
        <dbReference type="Proteomes" id="UP000257143"/>
    </source>
</evidence>